<organism evidence="3">
    <name type="scientific">Mizugakiibacter sediminis</name>
    <dbReference type="NCBI Taxonomy" id="1475481"/>
    <lineage>
        <taxon>Bacteria</taxon>
        <taxon>Pseudomonadati</taxon>
        <taxon>Pseudomonadota</taxon>
        <taxon>Gammaproteobacteria</taxon>
        <taxon>Lysobacterales</taxon>
        <taxon>Rhodanobacteraceae</taxon>
        <taxon>Mizugakiibacter</taxon>
    </lineage>
</organism>
<dbReference type="Gene3D" id="3.40.30.10">
    <property type="entry name" value="Glutaredoxin"/>
    <property type="match status" value="1"/>
</dbReference>
<dbReference type="InterPro" id="IPR036249">
    <property type="entry name" value="Thioredoxin-like_sf"/>
</dbReference>
<reference evidence="2" key="1">
    <citation type="submission" date="2015-03" db="EMBL/GenBank/DDBJ databases">
        <title>Draft genome sequence of Mizugakiibacter sediminis skMP5.</title>
        <authorList>
            <person name="Watanabe T."/>
            <person name="Kojima H."/>
            <person name="Fukui M."/>
        </authorList>
    </citation>
    <scope>NUCLEOTIDE SEQUENCE</scope>
    <source>
        <strain evidence="2">SkMP5</strain>
    </source>
</reference>
<evidence type="ECO:0000313" key="3">
    <source>
        <dbReference type="EMBL" id="GAP66671.1"/>
    </source>
</evidence>
<dbReference type="SUPFAM" id="SSF52833">
    <property type="entry name" value="Thioredoxin-like"/>
    <property type="match status" value="1"/>
</dbReference>
<gene>
    <name evidence="2" type="ORF">MBSD_1114</name>
    <name evidence="3" type="ORF">MBSD_n1982</name>
</gene>
<evidence type="ECO:0000259" key="1">
    <source>
        <dbReference type="Pfam" id="PF01323"/>
    </source>
</evidence>
<sequence>MAHDAPPLRIDVWSDFVCPFCYIADLRLQQLGRARPLRVIWHAFQLRPPGAPGVTPEKRAAIEASRPRLAAELRREFGVELRPGPVGTRTHAAHALHRYAVGNGRGEAMRAALMRAYWLEAQPIDAADVLRALALEAGLDADAPQRALDDETSMAAVERDMRLADGFGIGGVPTLIFGEQYLVQGAQPYAVFEHAAAMADGARAAGG</sequence>
<accession>A0A0K8QPS4</accession>
<feature type="domain" description="DSBA-like thioredoxin" evidence="1">
    <location>
        <begin position="10"/>
        <end position="195"/>
    </location>
</feature>
<dbReference type="GO" id="GO:0016491">
    <property type="term" value="F:oxidoreductase activity"/>
    <property type="evidence" value="ECO:0007669"/>
    <property type="project" value="InterPro"/>
</dbReference>
<dbReference type="STRING" id="1475481.GCA_000953855_02024"/>
<dbReference type="HOGENOM" id="CLU_069253_2_0_6"/>
<proteinExistence type="predicted"/>
<dbReference type="RefSeq" id="WP_062537262.1">
    <property type="nucleotide sequence ID" value="NZ_DF970223.1"/>
</dbReference>
<dbReference type="EMBL" id="DF952378">
    <property type="protein sequence ID" value="GAN44579.1"/>
    <property type="molecule type" value="Genomic_DNA"/>
</dbReference>
<dbReference type="EMBL" id="DF970223">
    <property type="protein sequence ID" value="GAP66671.1"/>
    <property type="molecule type" value="Genomic_DNA"/>
</dbReference>
<dbReference type="AlphaFoldDB" id="A0A0K8QPS4"/>
<dbReference type="OrthoDB" id="9799122at2"/>
<dbReference type="Pfam" id="PF01323">
    <property type="entry name" value="DSBA"/>
    <property type="match status" value="1"/>
</dbReference>
<dbReference type="InterPro" id="IPR001853">
    <property type="entry name" value="DSBA-like_thioredoxin_dom"/>
</dbReference>
<reference evidence="3" key="2">
    <citation type="submission" date="2015-08" db="EMBL/GenBank/DDBJ databases">
        <title>Complete DNA Sequence of Pseudomonas syringae pv. actinidiae, the Causal Agent of Kiwifruit Canker Disease.</title>
        <authorList>
            <person name="Rikkerink E.H.A."/>
            <person name="Fineran P.C."/>
        </authorList>
    </citation>
    <scope>NUCLEOTIDE SEQUENCE</scope>
    <source>
        <strain evidence="3">SkMP5</strain>
    </source>
</reference>
<protein>
    <submittedName>
        <fullName evidence="3">DSBA oxidoreductase</fullName>
    </submittedName>
</protein>
<evidence type="ECO:0000313" key="4">
    <source>
        <dbReference type="Proteomes" id="UP000253740"/>
    </source>
</evidence>
<dbReference type="Proteomes" id="UP000253740">
    <property type="component" value="Unassembled WGS sequence"/>
</dbReference>
<dbReference type="PANTHER" id="PTHR13887">
    <property type="entry name" value="GLUTATHIONE S-TRANSFERASE KAPPA"/>
    <property type="match status" value="1"/>
</dbReference>
<evidence type="ECO:0000313" key="2">
    <source>
        <dbReference type="EMBL" id="GAN44579.1"/>
    </source>
</evidence>
<dbReference type="PANTHER" id="PTHR13887:SF41">
    <property type="entry name" value="THIOREDOXIN SUPERFAMILY PROTEIN"/>
    <property type="match status" value="1"/>
</dbReference>
<keyword evidence="4" id="KW-1185">Reference proteome</keyword>
<name>A0A0K8QPS4_9GAMM</name>